<dbReference type="Proteomes" id="UP000189941">
    <property type="component" value="Unassembled WGS sequence"/>
</dbReference>
<organism evidence="12 13">
    <name type="scientific">Globicatella sulfidifaciens DSM 15739</name>
    <dbReference type="NCBI Taxonomy" id="1121925"/>
    <lineage>
        <taxon>Bacteria</taxon>
        <taxon>Bacillati</taxon>
        <taxon>Bacillota</taxon>
        <taxon>Bacilli</taxon>
        <taxon>Lactobacillales</taxon>
        <taxon>Aerococcaceae</taxon>
        <taxon>Globicatella</taxon>
    </lineage>
</organism>
<dbReference type="STRING" id="1121925.SAMN02746011_01793"/>
<dbReference type="Gene3D" id="3.10.520.10">
    <property type="entry name" value="ApbE-like domains"/>
    <property type="match status" value="1"/>
</dbReference>
<accession>A0A1T4NLK0</accession>
<keyword evidence="12" id="KW-0449">Lipoprotein</keyword>
<evidence type="ECO:0000256" key="11">
    <source>
        <dbReference type="PIRSR" id="PIRSR006268-2"/>
    </source>
</evidence>
<protein>
    <recommendedName>
        <fullName evidence="2 10">FAD:protein FMN transferase</fullName>
        <ecNumber evidence="1 10">2.7.1.180</ecNumber>
    </recommendedName>
    <alternativeName>
        <fullName evidence="8 10">Flavin transferase</fullName>
    </alternativeName>
</protein>
<comment type="cofactor">
    <cofactor evidence="11">
        <name>Mg(2+)</name>
        <dbReference type="ChEBI" id="CHEBI:18420"/>
    </cofactor>
    <cofactor evidence="11">
        <name>Mn(2+)</name>
        <dbReference type="ChEBI" id="CHEBI:29035"/>
    </cofactor>
    <text evidence="11">Magnesium. Can also use manganese.</text>
</comment>
<dbReference type="InterPro" id="IPR003374">
    <property type="entry name" value="ApbE-like_sf"/>
</dbReference>
<keyword evidence="5 10" id="KW-0479">Metal-binding</keyword>
<dbReference type="GO" id="GO:0046872">
    <property type="term" value="F:metal ion binding"/>
    <property type="evidence" value="ECO:0007669"/>
    <property type="project" value="UniProtKB-UniRule"/>
</dbReference>
<keyword evidence="13" id="KW-1185">Reference proteome</keyword>
<dbReference type="RefSeq" id="WP_078756481.1">
    <property type="nucleotide sequence ID" value="NZ_FUWO01000020.1"/>
</dbReference>
<keyword evidence="3 10" id="KW-0285">Flavoprotein</keyword>
<dbReference type="Pfam" id="PF02424">
    <property type="entry name" value="ApbE"/>
    <property type="match status" value="1"/>
</dbReference>
<evidence type="ECO:0000313" key="12">
    <source>
        <dbReference type="EMBL" id="SJZ80160.1"/>
    </source>
</evidence>
<comment type="similarity">
    <text evidence="10">Belongs to the ApbE family.</text>
</comment>
<dbReference type="EMBL" id="FUWO01000020">
    <property type="protein sequence ID" value="SJZ80160.1"/>
    <property type="molecule type" value="Genomic_DNA"/>
</dbReference>
<evidence type="ECO:0000256" key="9">
    <source>
        <dbReference type="ARBA" id="ARBA00048540"/>
    </source>
</evidence>
<evidence type="ECO:0000256" key="8">
    <source>
        <dbReference type="ARBA" id="ARBA00031306"/>
    </source>
</evidence>
<sequence length="312" mass="35094">MKFSSRKIRLMGTIIEIKILHHDAEPILDEAESLLHQYNMRFSANDSRSELMQINLNAGVQPVRVHPELFELIELGLSHSLAPGSHLNILMGPVVQLWRIGFDDAQLPTGTEIMKQLALTNPKKLQLNNWDYSVYLMEPGMKIDLGAIAKGYIADKVCAMLKDRGVMSGFINLGGNVLTFGPAVHHADQLWVIGIQNPQKARGENIALLKIAEESVVTSGVYERVLELNGQRYHHIFDPKTGYPMATNIDSITIVSKKSVDCEIWTTRLFGKDIQTIMNEVAQHPELEVIVITNENEVFYSKGLHNRLFIDN</sequence>
<gene>
    <name evidence="12" type="ORF">SAMN02746011_01793</name>
</gene>
<evidence type="ECO:0000256" key="1">
    <source>
        <dbReference type="ARBA" id="ARBA00011955"/>
    </source>
</evidence>
<keyword evidence="7 10" id="KW-0460">Magnesium</keyword>
<keyword evidence="6 10" id="KW-0274">FAD</keyword>
<evidence type="ECO:0000256" key="2">
    <source>
        <dbReference type="ARBA" id="ARBA00016337"/>
    </source>
</evidence>
<evidence type="ECO:0000256" key="6">
    <source>
        <dbReference type="ARBA" id="ARBA00022827"/>
    </source>
</evidence>
<dbReference type="EC" id="2.7.1.180" evidence="1 10"/>
<dbReference type="PIRSF" id="PIRSF006268">
    <property type="entry name" value="ApbE"/>
    <property type="match status" value="1"/>
</dbReference>
<dbReference type="GO" id="GO:0016740">
    <property type="term" value="F:transferase activity"/>
    <property type="evidence" value="ECO:0007669"/>
    <property type="project" value="UniProtKB-UniRule"/>
</dbReference>
<evidence type="ECO:0000256" key="7">
    <source>
        <dbReference type="ARBA" id="ARBA00022842"/>
    </source>
</evidence>
<evidence type="ECO:0000256" key="3">
    <source>
        <dbReference type="ARBA" id="ARBA00022630"/>
    </source>
</evidence>
<evidence type="ECO:0000256" key="5">
    <source>
        <dbReference type="ARBA" id="ARBA00022723"/>
    </source>
</evidence>
<feature type="binding site" evidence="11">
    <location>
        <position position="147"/>
    </location>
    <ligand>
        <name>Mg(2+)</name>
        <dbReference type="ChEBI" id="CHEBI:18420"/>
    </ligand>
</feature>
<dbReference type="AlphaFoldDB" id="A0A1T4NLK0"/>
<comment type="catalytic activity">
    <reaction evidence="9 10">
        <text>L-threonyl-[protein] + FAD = FMN-L-threonyl-[protein] + AMP + H(+)</text>
        <dbReference type="Rhea" id="RHEA:36847"/>
        <dbReference type="Rhea" id="RHEA-COMP:11060"/>
        <dbReference type="Rhea" id="RHEA-COMP:11061"/>
        <dbReference type="ChEBI" id="CHEBI:15378"/>
        <dbReference type="ChEBI" id="CHEBI:30013"/>
        <dbReference type="ChEBI" id="CHEBI:57692"/>
        <dbReference type="ChEBI" id="CHEBI:74257"/>
        <dbReference type="ChEBI" id="CHEBI:456215"/>
        <dbReference type="EC" id="2.7.1.180"/>
    </reaction>
</comment>
<dbReference type="OrthoDB" id="9778595at2"/>
<feature type="binding site" evidence="11">
    <location>
        <position position="267"/>
    </location>
    <ligand>
        <name>Mg(2+)</name>
        <dbReference type="ChEBI" id="CHEBI:18420"/>
    </ligand>
</feature>
<evidence type="ECO:0000256" key="10">
    <source>
        <dbReference type="PIRNR" id="PIRNR006268"/>
    </source>
</evidence>
<name>A0A1T4NLK0_9LACT</name>
<dbReference type="SUPFAM" id="SSF143631">
    <property type="entry name" value="ApbE-like"/>
    <property type="match status" value="1"/>
</dbReference>
<reference evidence="13" key="1">
    <citation type="submission" date="2017-02" db="EMBL/GenBank/DDBJ databases">
        <authorList>
            <person name="Varghese N."/>
            <person name="Submissions S."/>
        </authorList>
    </citation>
    <scope>NUCLEOTIDE SEQUENCE [LARGE SCALE GENOMIC DNA]</scope>
    <source>
        <strain evidence="13">DSM 15739</strain>
    </source>
</reference>
<evidence type="ECO:0000256" key="4">
    <source>
        <dbReference type="ARBA" id="ARBA00022679"/>
    </source>
</evidence>
<evidence type="ECO:0000313" key="13">
    <source>
        <dbReference type="Proteomes" id="UP000189941"/>
    </source>
</evidence>
<proteinExistence type="inferred from homology"/>
<dbReference type="PANTHER" id="PTHR30040:SF2">
    <property type="entry name" value="FAD:PROTEIN FMN TRANSFERASE"/>
    <property type="match status" value="1"/>
</dbReference>
<keyword evidence="4 10" id="KW-0808">Transferase</keyword>
<dbReference type="PANTHER" id="PTHR30040">
    <property type="entry name" value="THIAMINE BIOSYNTHESIS LIPOPROTEIN APBE"/>
    <property type="match status" value="1"/>
</dbReference>
<dbReference type="InterPro" id="IPR024932">
    <property type="entry name" value="ApbE"/>
</dbReference>